<reference evidence="1" key="1">
    <citation type="submission" date="2020-05" db="EMBL/GenBank/DDBJ databases">
        <authorList>
            <person name="Chiriac C."/>
            <person name="Salcher M."/>
            <person name="Ghai R."/>
            <person name="Kavagutti S V."/>
        </authorList>
    </citation>
    <scope>NUCLEOTIDE SEQUENCE</scope>
</reference>
<proteinExistence type="predicted"/>
<gene>
    <name evidence="1" type="ORF">UFOPK3773_00856</name>
</gene>
<dbReference type="AlphaFoldDB" id="A0A6J7JE83"/>
<protein>
    <submittedName>
        <fullName evidence="1">Unannotated protein</fullName>
    </submittedName>
</protein>
<name>A0A6J7JE83_9ZZZZ</name>
<evidence type="ECO:0000313" key="1">
    <source>
        <dbReference type="EMBL" id="CAB4940964.1"/>
    </source>
</evidence>
<dbReference type="EMBL" id="CAFBNF010000075">
    <property type="protein sequence ID" value="CAB4940964.1"/>
    <property type="molecule type" value="Genomic_DNA"/>
</dbReference>
<dbReference type="InterPro" id="IPR029465">
    <property type="entry name" value="ATPgrasp_TupA"/>
</dbReference>
<organism evidence="1">
    <name type="scientific">freshwater metagenome</name>
    <dbReference type="NCBI Taxonomy" id="449393"/>
    <lineage>
        <taxon>unclassified sequences</taxon>
        <taxon>metagenomes</taxon>
        <taxon>ecological metagenomes</taxon>
    </lineage>
</organism>
<accession>A0A6J7JE83</accession>
<dbReference type="Pfam" id="PF14305">
    <property type="entry name" value="ATPgrasp_TupA"/>
    <property type="match status" value="1"/>
</dbReference>
<dbReference type="SUPFAM" id="SSF56059">
    <property type="entry name" value="Glutathione synthetase ATP-binding domain-like"/>
    <property type="match status" value="1"/>
</dbReference>
<sequence length="314" mass="34837">MSLPQPARGALRYLWLVADGERPRATTPVTRRALSRNPTTYRQKMMYKLARDRRPLIGMFADKVAVRDYVSETVGASWLKETFAVADRAADLPWDNLPREVVLKVSHGSGGVILVTESAEVSARLPSAAEHPGWSRHHVHPDSVTRAQLAELLDHWLSLRYGRGRGQSSEWAYTTIEPRILAEEFIGSDQDIPGELWVHCFDGRPGNFVIVGRGPAFEEVGLVRFLRGEEDEACAASGLSADVWDAVVAASAALARTTDAVRVDWLISERGPLFGELTNYPGGGRLMFTGHPRLTPQETHDLVASMWTVPKRYV</sequence>